<gene>
    <name evidence="1" type="ORF">METZ01_LOCUS514684</name>
</gene>
<proteinExistence type="predicted"/>
<dbReference type="EMBL" id="UINC01229915">
    <property type="protein sequence ID" value="SVE61830.1"/>
    <property type="molecule type" value="Genomic_DNA"/>
</dbReference>
<accession>A0A383F011</accession>
<sequence length="28" mass="3353">SPIHLLEADSKWYEQRELELLNLKSRIA</sequence>
<evidence type="ECO:0000313" key="1">
    <source>
        <dbReference type="EMBL" id="SVE61830.1"/>
    </source>
</evidence>
<feature type="non-terminal residue" evidence="1">
    <location>
        <position position="1"/>
    </location>
</feature>
<dbReference type="AlphaFoldDB" id="A0A383F011"/>
<protein>
    <submittedName>
        <fullName evidence="1">Uncharacterized protein</fullName>
    </submittedName>
</protein>
<organism evidence="1">
    <name type="scientific">marine metagenome</name>
    <dbReference type="NCBI Taxonomy" id="408172"/>
    <lineage>
        <taxon>unclassified sequences</taxon>
        <taxon>metagenomes</taxon>
        <taxon>ecological metagenomes</taxon>
    </lineage>
</organism>
<name>A0A383F011_9ZZZZ</name>
<reference evidence="1" key="1">
    <citation type="submission" date="2018-05" db="EMBL/GenBank/DDBJ databases">
        <authorList>
            <person name="Lanie J.A."/>
            <person name="Ng W.-L."/>
            <person name="Kazmierczak K.M."/>
            <person name="Andrzejewski T.M."/>
            <person name="Davidsen T.M."/>
            <person name="Wayne K.J."/>
            <person name="Tettelin H."/>
            <person name="Glass J.I."/>
            <person name="Rusch D."/>
            <person name="Podicherti R."/>
            <person name="Tsui H.-C.T."/>
            <person name="Winkler M.E."/>
        </authorList>
    </citation>
    <scope>NUCLEOTIDE SEQUENCE</scope>
</reference>